<feature type="compositionally biased region" description="Low complexity" evidence="1">
    <location>
        <begin position="104"/>
        <end position="126"/>
    </location>
</feature>
<evidence type="ECO:0000256" key="1">
    <source>
        <dbReference type="SAM" id="MobiDB-lite"/>
    </source>
</evidence>
<sequence length="143" mass="14083">APSLPPPPGAIPVQLPVSSLPALHALGIVPVPANSVSRGPGQAPPPAVLLGSSANGTMLSLEINLSLLQSAQMSGLALVLNSIMRGAAAEAGVPAPAPYTQMGAPYTYPMPAAPTQGQQHQPTQQQSNGANGTQAGRGTDAGG</sequence>
<gene>
    <name evidence="2" type="ORF">EVG20_g55</name>
</gene>
<reference evidence="2 3" key="1">
    <citation type="submission" date="2019-02" db="EMBL/GenBank/DDBJ databases">
        <title>Genome sequencing of the rare red list fungi Dentipellis fragilis.</title>
        <authorList>
            <person name="Buettner E."/>
            <person name="Kellner H."/>
        </authorList>
    </citation>
    <scope>NUCLEOTIDE SEQUENCE [LARGE SCALE GENOMIC DNA]</scope>
    <source>
        <strain evidence="2 3">DSM 105465</strain>
    </source>
</reference>
<feature type="compositionally biased region" description="Polar residues" evidence="1">
    <location>
        <begin position="127"/>
        <end position="136"/>
    </location>
</feature>
<feature type="non-terminal residue" evidence="2">
    <location>
        <position position="1"/>
    </location>
</feature>
<feature type="region of interest" description="Disordered" evidence="1">
    <location>
        <begin position="94"/>
        <end position="143"/>
    </location>
</feature>
<dbReference type="STRING" id="205917.A0A4Y9ZDK1"/>
<dbReference type="AlphaFoldDB" id="A0A4Y9ZDK1"/>
<dbReference type="Proteomes" id="UP000298327">
    <property type="component" value="Unassembled WGS sequence"/>
</dbReference>
<evidence type="ECO:0000313" key="2">
    <source>
        <dbReference type="EMBL" id="TFY72906.1"/>
    </source>
</evidence>
<comment type="caution">
    <text evidence="2">The sequence shown here is derived from an EMBL/GenBank/DDBJ whole genome shotgun (WGS) entry which is preliminary data.</text>
</comment>
<name>A0A4Y9ZDK1_9AGAM</name>
<dbReference type="OrthoDB" id="2556847at2759"/>
<dbReference type="EMBL" id="SEOQ01000002">
    <property type="protein sequence ID" value="TFY72906.1"/>
    <property type="molecule type" value="Genomic_DNA"/>
</dbReference>
<accession>A0A4Y9ZDK1</accession>
<evidence type="ECO:0000313" key="3">
    <source>
        <dbReference type="Proteomes" id="UP000298327"/>
    </source>
</evidence>
<protein>
    <submittedName>
        <fullName evidence="2">Uncharacterized protein</fullName>
    </submittedName>
</protein>
<proteinExistence type="predicted"/>
<organism evidence="2 3">
    <name type="scientific">Dentipellis fragilis</name>
    <dbReference type="NCBI Taxonomy" id="205917"/>
    <lineage>
        <taxon>Eukaryota</taxon>
        <taxon>Fungi</taxon>
        <taxon>Dikarya</taxon>
        <taxon>Basidiomycota</taxon>
        <taxon>Agaricomycotina</taxon>
        <taxon>Agaricomycetes</taxon>
        <taxon>Russulales</taxon>
        <taxon>Hericiaceae</taxon>
        <taxon>Dentipellis</taxon>
    </lineage>
</organism>
<keyword evidence="3" id="KW-1185">Reference proteome</keyword>